<proteinExistence type="predicted"/>
<dbReference type="AlphaFoldDB" id="A0A4R2GYJ8"/>
<gene>
    <name evidence="2" type="ORF">EV666_103301</name>
</gene>
<feature type="region of interest" description="Disordered" evidence="1">
    <location>
        <begin position="40"/>
        <end position="64"/>
    </location>
</feature>
<sequence>MKQSSFRMSLVKAILDDLERGPVLSHDNRCQLMDELKQFPNRLPFTGPTEPPPRPRGRGRPSRGDAKTWLWDMIEDQHREIAAEYYISLCEHGGRGSSARAVHETRSWYNNMYGEYISETIIKTTASKLKEAGIIARPPAYFELELAALDGHSSLSEDEVALLKEFRHPSNESSEVIPLEQEKANEEVEGEEGEEEGESEDGNEREIAYSEFCRTTELHAANVAEQAAREIGEGLTSYLNDHVLTPDRTRWMSDEEREEFRARFLNEFVLQLFRKLANAAPSAPP</sequence>
<evidence type="ECO:0000313" key="2">
    <source>
        <dbReference type="EMBL" id="TCO14791.1"/>
    </source>
</evidence>
<evidence type="ECO:0000256" key="1">
    <source>
        <dbReference type="SAM" id="MobiDB-lite"/>
    </source>
</evidence>
<feature type="compositionally biased region" description="Acidic residues" evidence="1">
    <location>
        <begin position="187"/>
        <end position="201"/>
    </location>
</feature>
<feature type="region of interest" description="Disordered" evidence="1">
    <location>
        <begin position="171"/>
        <end position="204"/>
    </location>
</feature>
<comment type="caution">
    <text evidence="2">The sequence shown here is derived from an EMBL/GenBank/DDBJ whole genome shotgun (WGS) entry which is preliminary data.</text>
</comment>
<reference evidence="2 3" key="1">
    <citation type="submission" date="2019-03" db="EMBL/GenBank/DDBJ databases">
        <title>Genomic Encyclopedia of Type Strains, Phase IV (KMG-IV): sequencing the most valuable type-strain genomes for metagenomic binning, comparative biology and taxonomic classification.</title>
        <authorList>
            <person name="Goeker M."/>
        </authorList>
    </citation>
    <scope>NUCLEOTIDE SEQUENCE [LARGE SCALE GENOMIC DNA]</scope>
    <source>
        <strain evidence="2 3">DSM 22958</strain>
    </source>
</reference>
<dbReference type="Proteomes" id="UP000294881">
    <property type="component" value="Unassembled WGS sequence"/>
</dbReference>
<dbReference type="EMBL" id="SLWL01000003">
    <property type="protein sequence ID" value="TCO14791.1"/>
    <property type="molecule type" value="Genomic_DNA"/>
</dbReference>
<accession>A0A4R2GYJ8</accession>
<name>A0A4R2GYJ8_9HYPH</name>
<evidence type="ECO:0000313" key="3">
    <source>
        <dbReference type="Proteomes" id="UP000294881"/>
    </source>
</evidence>
<protein>
    <submittedName>
        <fullName evidence="2">Uncharacterized protein</fullName>
    </submittedName>
</protein>
<keyword evidence="3" id="KW-1185">Reference proteome</keyword>
<organism evidence="2 3">
    <name type="scientific">Camelimonas lactis</name>
    <dbReference type="NCBI Taxonomy" id="659006"/>
    <lineage>
        <taxon>Bacteria</taxon>
        <taxon>Pseudomonadati</taxon>
        <taxon>Pseudomonadota</taxon>
        <taxon>Alphaproteobacteria</taxon>
        <taxon>Hyphomicrobiales</taxon>
        <taxon>Chelatococcaceae</taxon>
        <taxon>Camelimonas</taxon>
    </lineage>
</organism>